<evidence type="ECO:0000256" key="5">
    <source>
        <dbReference type="ARBA" id="ARBA00022989"/>
    </source>
</evidence>
<keyword evidence="5 7" id="KW-1133">Transmembrane helix</keyword>
<dbReference type="AlphaFoldDB" id="A0A9D5H9T1"/>
<gene>
    <name evidence="10" type="ORF">J5N97_021623</name>
</gene>
<dbReference type="Pfam" id="PF08263">
    <property type="entry name" value="LRRNT_2"/>
    <property type="match status" value="1"/>
</dbReference>
<feature type="chain" id="PRO_5038745808" description="Protein kinase domain-containing protein" evidence="8">
    <location>
        <begin position="19"/>
        <end position="679"/>
    </location>
</feature>
<dbReference type="PANTHER" id="PTHR48007">
    <property type="entry name" value="LEUCINE-RICH REPEAT RECEPTOR-LIKE PROTEIN KINASE PXC1"/>
    <property type="match status" value="1"/>
</dbReference>
<dbReference type="InterPro" id="IPR013210">
    <property type="entry name" value="LRR_N_plant-typ"/>
</dbReference>
<keyword evidence="11" id="KW-1185">Reference proteome</keyword>
<dbReference type="GO" id="GO:0005524">
    <property type="term" value="F:ATP binding"/>
    <property type="evidence" value="ECO:0007669"/>
    <property type="project" value="InterPro"/>
</dbReference>
<dbReference type="FunFam" id="1.10.510.10:FF:000513">
    <property type="entry name" value="Protein NSP-INTERACTING KINASE 2"/>
    <property type="match status" value="1"/>
</dbReference>
<evidence type="ECO:0000256" key="4">
    <source>
        <dbReference type="ARBA" id="ARBA00022737"/>
    </source>
</evidence>
<reference evidence="10" key="2">
    <citation type="journal article" date="2022" name="Hortic Res">
        <title>The genome of Dioscorea zingiberensis sheds light on the biosynthesis, origin and evolution of the medicinally important diosgenin saponins.</title>
        <authorList>
            <person name="Li Y."/>
            <person name="Tan C."/>
            <person name="Li Z."/>
            <person name="Guo J."/>
            <person name="Li S."/>
            <person name="Chen X."/>
            <person name="Wang C."/>
            <person name="Dai X."/>
            <person name="Yang H."/>
            <person name="Song W."/>
            <person name="Hou L."/>
            <person name="Xu J."/>
            <person name="Tong Z."/>
            <person name="Xu A."/>
            <person name="Yuan X."/>
            <person name="Wang W."/>
            <person name="Yang Q."/>
            <person name="Chen L."/>
            <person name="Sun Z."/>
            <person name="Wang K."/>
            <person name="Pan B."/>
            <person name="Chen J."/>
            <person name="Bao Y."/>
            <person name="Liu F."/>
            <person name="Qi X."/>
            <person name="Gang D.R."/>
            <person name="Wen J."/>
            <person name="Li J."/>
        </authorList>
    </citation>
    <scope>NUCLEOTIDE SEQUENCE</scope>
    <source>
        <strain evidence="10">Dzin_1.0</strain>
    </source>
</reference>
<feature type="signal peptide" evidence="8">
    <location>
        <begin position="1"/>
        <end position="18"/>
    </location>
</feature>
<keyword evidence="6 7" id="KW-0472">Membrane</keyword>
<dbReference type="Pfam" id="PF07714">
    <property type="entry name" value="PK_Tyr_Ser-Thr"/>
    <property type="match status" value="1"/>
</dbReference>
<evidence type="ECO:0000256" key="6">
    <source>
        <dbReference type="ARBA" id="ARBA00023136"/>
    </source>
</evidence>
<dbReference type="SUPFAM" id="SSF56112">
    <property type="entry name" value="Protein kinase-like (PK-like)"/>
    <property type="match status" value="1"/>
</dbReference>
<dbReference type="Proteomes" id="UP001085076">
    <property type="component" value="Miscellaneous, Linkage group lg06"/>
</dbReference>
<keyword evidence="8" id="KW-0732">Signal</keyword>
<dbReference type="Pfam" id="PF00560">
    <property type="entry name" value="LRR_1"/>
    <property type="match status" value="3"/>
</dbReference>
<dbReference type="GO" id="GO:0016020">
    <property type="term" value="C:membrane"/>
    <property type="evidence" value="ECO:0007669"/>
    <property type="project" value="UniProtKB-SubCell"/>
</dbReference>
<sequence>MGLHCLLLLLVFLSIASSGVFVGVLGSPELRALMEVKAALDPKGRVLASWTENGDPCADEFEGVACKEGKVANISLQGKGLSGSISPSVAQLKCLSGLYLHYNDLSGEIPKEISNLTELTDLYLNVNNLSGSIPEEIGNMASLQVLQLCYNQLTGSIPTQLGTLKKLAVLALQSNHLSGAIPASLGDLTQLMRLDLSFNHLFGSIPVKLAQIPQLIVLDLRNNTLSGSVPSELKKLNEGFQYGNNTNLCGVGFSSLRVCTSADILNPNRPEPFGPGANGLTRQDIPQSANVDCNNAHCSKSSKSSAAAIVGVIAAVAIAGVVSGLLAFTWYRRRKQKIGSALEISDSRLSTDHSKDIYRRSASPLISLEYSNGWDPLADGRSGVGFSQEVSQSFRFNLEEVECATQYFSDVNLLGKSNFAATYKGILRDGTVVAVKTINKTSCRTEESEFLKGLKILTMLRHENLVGLRGFCCSRGRGECFLVYDFIGNGSLSQYLDTKGDDENYKVLEWPTRVSIIKGIAKGIEYLHCNRSNKPSLVHQSISAEKVLIDHHFKPLLSGSGLHKLLADDVVFSTLKASAAMGYLAPEYTTIGRFTEKSDVYSFGVIIFQILTGKTKTPHLPRLEAESGKLDDLIDENIKGNFSKSEAAKLVSIALLCTSEIPEQRPTMEAVLQELNNSC</sequence>
<evidence type="ECO:0000259" key="9">
    <source>
        <dbReference type="PROSITE" id="PS50011"/>
    </source>
</evidence>
<dbReference type="InterPro" id="IPR046959">
    <property type="entry name" value="PRK1-6/SRF4-like"/>
</dbReference>
<keyword evidence="2" id="KW-0433">Leucine-rich repeat</keyword>
<name>A0A9D5H9T1_9LILI</name>
<organism evidence="10 11">
    <name type="scientific">Dioscorea zingiberensis</name>
    <dbReference type="NCBI Taxonomy" id="325984"/>
    <lineage>
        <taxon>Eukaryota</taxon>
        <taxon>Viridiplantae</taxon>
        <taxon>Streptophyta</taxon>
        <taxon>Embryophyta</taxon>
        <taxon>Tracheophyta</taxon>
        <taxon>Spermatophyta</taxon>
        <taxon>Magnoliopsida</taxon>
        <taxon>Liliopsida</taxon>
        <taxon>Dioscoreales</taxon>
        <taxon>Dioscoreaceae</taxon>
        <taxon>Dioscorea</taxon>
    </lineage>
</organism>
<dbReference type="InterPro" id="IPR001611">
    <property type="entry name" value="Leu-rich_rpt"/>
</dbReference>
<evidence type="ECO:0000256" key="2">
    <source>
        <dbReference type="ARBA" id="ARBA00022614"/>
    </source>
</evidence>
<dbReference type="Gene3D" id="1.10.510.10">
    <property type="entry name" value="Transferase(Phosphotransferase) domain 1"/>
    <property type="match status" value="1"/>
</dbReference>
<feature type="transmembrane region" description="Helical" evidence="7">
    <location>
        <begin position="306"/>
        <end position="331"/>
    </location>
</feature>
<dbReference type="FunFam" id="3.80.10.10:FF:000485">
    <property type="entry name" value="Protein NSP-INTERACTING KINASE 2"/>
    <property type="match status" value="1"/>
</dbReference>
<dbReference type="PANTHER" id="PTHR48007:SF65">
    <property type="entry name" value="OS01G0577600 PROTEIN"/>
    <property type="match status" value="1"/>
</dbReference>
<evidence type="ECO:0000256" key="7">
    <source>
        <dbReference type="SAM" id="Phobius"/>
    </source>
</evidence>
<evidence type="ECO:0000256" key="1">
    <source>
        <dbReference type="ARBA" id="ARBA00004370"/>
    </source>
</evidence>
<dbReference type="PROSITE" id="PS50011">
    <property type="entry name" value="PROTEIN_KINASE_DOM"/>
    <property type="match status" value="1"/>
</dbReference>
<protein>
    <recommendedName>
        <fullName evidence="9">Protein kinase domain-containing protein</fullName>
    </recommendedName>
</protein>
<dbReference type="InterPro" id="IPR011009">
    <property type="entry name" value="Kinase-like_dom_sf"/>
</dbReference>
<evidence type="ECO:0000256" key="3">
    <source>
        <dbReference type="ARBA" id="ARBA00022692"/>
    </source>
</evidence>
<comment type="subcellular location">
    <subcellularLocation>
        <location evidence="1">Membrane</location>
    </subcellularLocation>
</comment>
<evidence type="ECO:0000313" key="10">
    <source>
        <dbReference type="EMBL" id="KAJ0968746.1"/>
    </source>
</evidence>
<keyword evidence="3 7" id="KW-0812">Transmembrane</keyword>
<dbReference type="EMBL" id="JAGGNH010000006">
    <property type="protein sequence ID" value="KAJ0968746.1"/>
    <property type="molecule type" value="Genomic_DNA"/>
</dbReference>
<dbReference type="GO" id="GO:0004672">
    <property type="term" value="F:protein kinase activity"/>
    <property type="evidence" value="ECO:0007669"/>
    <property type="project" value="InterPro"/>
</dbReference>
<evidence type="ECO:0000256" key="8">
    <source>
        <dbReference type="SAM" id="SignalP"/>
    </source>
</evidence>
<dbReference type="SUPFAM" id="SSF52058">
    <property type="entry name" value="L domain-like"/>
    <property type="match status" value="1"/>
</dbReference>
<dbReference type="Gene3D" id="3.30.200.20">
    <property type="entry name" value="Phosphorylase Kinase, domain 1"/>
    <property type="match status" value="1"/>
</dbReference>
<comment type="caution">
    <text evidence="10">The sequence shown here is derived from an EMBL/GenBank/DDBJ whole genome shotgun (WGS) entry which is preliminary data.</text>
</comment>
<dbReference type="FunFam" id="3.30.200.20:FF:000371">
    <property type="entry name" value="Protein NSP-INTERACTING KINASE 2"/>
    <property type="match status" value="1"/>
</dbReference>
<reference evidence="10" key="1">
    <citation type="submission" date="2021-03" db="EMBL/GenBank/DDBJ databases">
        <authorList>
            <person name="Li Z."/>
            <person name="Yang C."/>
        </authorList>
    </citation>
    <scope>NUCLEOTIDE SEQUENCE</scope>
    <source>
        <strain evidence="10">Dzin_1.0</strain>
        <tissue evidence="10">Leaf</tissue>
    </source>
</reference>
<proteinExistence type="predicted"/>
<evidence type="ECO:0000313" key="11">
    <source>
        <dbReference type="Proteomes" id="UP001085076"/>
    </source>
</evidence>
<accession>A0A9D5H9T1</accession>
<dbReference type="CDD" id="cd14066">
    <property type="entry name" value="STKc_IRAK"/>
    <property type="match status" value="1"/>
</dbReference>
<dbReference type="Gene3D" id="3.80.10.10">
    <property type="entry name" value="Ribonuclease Inhibitor"/>
    <property type="match status" value="2"/>
</dbReference>
<dbReference type="FunFam" id="3.80.10.10:FF:000379">
    <property type="entry name" value="Protein NSP-INTERACTING KINASE 2"/>
    <property type="match status" value="1"/>
</dbReference>
<dbReference type="InterPro" id="IPR001245">
    <property type="entry name" value="Ser-Thr/Tyr_kinase_cat_dom"/>
</dbReference>
<dbReference type="Pfam" id="PF13855">
    <property type="entry name" value="LRR_8"/>
    <property type="match status" value="1"/>
</dbReference>
<dbReference type="OrthoDB" id="676979at2759"/>
<keyword evidence="4" id="KW-0677">Repeat</keyword>
<feature type="domain" description="Protein kinase" evidence="9">
    <location>
        <begin position="408"/>
        <end position="679"/>
    </location>
</feature>
<dbReference type="InterPro" id="IPR032675">
    <property type="entry name" value="LRR_dom_sf"/>
</dbReference>
<dbReference type="InterPro" id="IPR000719">
    <property type="entry name" value="Prot_kinase_dom"/>
</dbReference>